<keyword evidence="8" id="KW-1185">Reference proteome</keyword>
<keyword evidence="4 6" id="KW-1133">Transmembrane helix</keyword>
<dbReference type="PANTHER" id="PTHR23291">
    <property type="entry name" value="BAX INHIBITOR-RELATED"/>
    <property type="match status" value="1"/>
</dbReference>
<accession>A0A550JKQ6</accession>
<evidence type="ECO:0000256" key="3">
    <source>
        <dbReference type="ARBA" id="ARBA00022692"/>
    </source>
</evidence>
<name>A0A550JKQ6_9BACT</name>
<comment type="similarity">
    <text evidence="2 6">Belongs to the BI1 family.</text>
</comment>
<protein>
    <submittedName>
        <fullName evidence="7">Bax inhibitor-1/YccA family protein</fullName>
    </submittedName>
</protein>
<dbReference type="RefSeq" id="WP_092052508.1">
    <property type="nucleotide sequence ID" value="NZ_FOJJ01000001.1"/>
</dbReference>
<reference evidence="7 8" key="1">
    <citation type="submission" date="2019-07" db="EMBL/GenBank/DDBJ databases">
        <title>Insights of Desulfuromonas acetexigens electromicrobiology.</title>
        <authorList>
            <person name="Katuri K."/>
            <person name="Sapireddy V."/>
            <person name="Shaw D.R."/>
            <person name="Saikaly P."/>
        </authorList>
    </citation>
    <scope>NUCLEOTIDE SEQUENCE [LARGE SCALE GENOMIC DNA]</scope>
    <source>
        <strain evidence="7 8">2873</strain>
    </source>
</reference>
<feature type="transmembrane region" description="Helical" evidence="6">
    <location>
        <begin position="113"/>
        <end position="132"/>
    </location>
</feature>
<feature type="transmembrane region" description="Helical" evidence="6">
    <location>
        <begin position="89"/>
        <end position="107"/>
    </location>
</feature>
<organism evidence="7 8">
    <name type="scientific">Trichloromonas acetexigens</name>
    <dbReference type="NCBI Taxonomy" id="38815"/>
    <lineage>
        <taxon>Bacteria</taxon>
        <taxon>Pseudomonadati</taxon>
        <taxon>Thermodesulfobacteriota</taxon>
        <taxon>Desulfuromonadia</taxon>
        <taxon>Desulfuromonadales</taxon>
        <taxon>Trichloromonadaceae</taxon>
        <taxon>Trichloromonas</taxon>
    </lineage>
</organism>
<dbReference type="CDD" id="cd10432">
    <property type="entry name" value="BI-1-like_bacterial"/>
    <property type="match status" value="1"/>
</dbReference>
<evidence type="ECO:0000256" key="2">
    <source>
        <dbReference type="ARBA" id="ARBA00010350"/>
    </source>
</evidence>
<dbReference type="AlphaFoldDB" id="A0A550JKQ6"/>
<feature type="transmembrane region" description="Helical" evidence="6">
    <location>
        <begin position="206"/>
        <end position="229"/>
    </location>
</feature>
<gene>
    <name evidence="7" type="ORF">FL622_00985</name>
</gene>
<feature type="transmembrane region" description="Helical" evidence="6">
    <location>
        <begin position="166"/>
        <end position="185"/>
    </location>
</feature>
<feature type="transmembrane region" description="Helical" evidence="6">
    <location>
        <begin position="57"/>
        <end position="77"/>
    </location>
</feature>
<evidence type="ECO:0000256" key="4">
    <source>
        <dbReference type="ARBA" id="ARBA00022989"/>
    </source>
</evidence>
<dbReference type="Proteomes" id="UP000317155">
    <property type="component" value="Unassembled WGS sequence"/>
</dbReference>
<comment type="subcellular location">
    <subcellularLocation>
        <location evidence="1">Membrane</location>
        <topology evidence="1">Multi-pass membrane protein</topology>
    </subcellularLocation>
</comment>
<dbReference type="PANTHER" id="PTHR23291:SF50">
    <property type="entry name" value="PROTEIN LIFEGUARD 4"/>
    <property type="match status" value="1"/>
</dbReference>
<comment type="caution">
    <text evidence="7">The sequence shown here is derived from an EMBL/GenBank/DDBJ whole genome shotgun (WGS) entry which is preliminary data.</text>
</comment>
<sequence length="233" mass="25008">MLDRNIPYESSPAIVAVNGFFPRVYGWMTAGLVLTALASALTLSSPTLLQAIFGNKMLFFGLMIAELALVIALSAAINRIGASTATLMFLLYSALNGVTFAAIFVVYTQSSIASTFLITAGTFAAMSLYGVATKRDLTGLGSFMFMGLVGIIIASLVNIFMQSAMITWVVSYVGVLVFVGLTAYDTQKLKRIGQQGFADGTSMQKAVILGALTLYLDFINLFLMLLRVLGDRR</sequence>
<dbReference type="Pfam" id="PF01027">
    <property type="entry name" value="Bax1-I"/>
    <property type="match status" value="1"/>
</dbReference>
<keyword evidence="3 6" id="KW-0812">Transmembrane</keyword>
<dbReference type="EMBL" id="VJVV01000001">
    <property type="protein sequence ID" value="TRO83790.1"/>
    <property type="molecule type" value="Genomic_DNA"/>
</dbReference>
<dbReference type="InterPro" id="IPR006214">
    <property type="entry name" value="Bax_inhibitor_1-related"/>
</dbReference>
<dbReference type="OrthoDB" id="9793828at2"/>
<keyword evidence="5 6" id="KW-0472">Membrane</keyword>
<evidence type="ECO:0000256" key="6">
    <source>
        <dbReference type="RuleBase" id="RU004379"/>
    </source>
</evidence>
<evidence type="ECO:0000256" key="5">
    <source>
        <dbReference type="ARBA" id="ARBA00023136"/>
    </source>
</evidence>
<evidence type="ECO:0000313" key="7">
    <source>
        <dbReference type="EMBL" id="TRO83790.1"/>
    </source>
</evidence>
<dbReference type="GO" id="GO:0005886">
    <property type="term" value="C:plasma membrane"/>
    <property type="evidence" value="ECO:0007669"/>
    <property type="project" value="TreeGrafter"/>
</dbReference>
<evidence type="ECO:0000256" key="1">
    <source>
        <dbReference type="ARBA" id="ARBA00004141"/>
    </source>
</evidence>
<feature type="transmembrane region" description="Helical" evidence="6">
    <location>
        <begin position="24"/>
        <end position="45"/>
    </location>
</feature>
<evidence type="ECO:0000313" key="8">
    <source>
        <dbReference type="Proteomes" id="UP000317155"/>
    </source>
</evidence>
<feature type="transmembrane region" description="Helical" evidence="6">
    <location>
        <begin position="139"/>
        <end position="160"/>
    </location>
</feature>
<proteinExistence type="inferred from homology"/>